<name>C9Y8T1_CURXX</name>
<sequence>MTQFAIDLVAACAYPVSASGGFDYKLRGPLVLRMALHATPSMTVNMESANAGQINKPLCSW</sequence>
<evidence type="ECO:0000313" key="1">
    <source>
        <dbReference type="EMBL" id="CBA28046.1"/>
    </source>
</evidence>
<proteinExistence type="predicted"/>
<reference evidence="1" key="1">
    <citation type="journal article" date="2010" name="Nature">
        <title>The dynamic genome of Hydra.</title>
        <authorList>
            <person name="Chapman J.A."/>
            <person name="Kirkness E.F."/>
            <person name="Simakov O."/>
            <person name="Hampson S.E."/>
            <person name="Mitros T."/>
            <person name="Weinmaier T."/>
            <person name="Rattei T."/>
            <person name="Balasubramanian P.G."/>
            <person name="Borman J."/>
            <person name="Busam D."/>
            <person name="Disbennett K."/>
            <person name="Pfannkoch C."/>
            <person name="Sumin N."/>
            <person name="Sutton G."/>
            <person name="Viswanathan L."/>
            <person name="Walenz B."/>
            <person name="Goodstein D.M."/>
            <person name="Hellsten U."/>
            <person name="Kawashima T."/>
            <person name="Prochnik S.E."/>
            <person name="Putnam N.H."/>
            <person name="Shu S."/>
            <person name="Blumberg B."/>
            <person name="Dana C.E."/>
            <person name="Gee L."/>
            <person name="Kibler D.F."/>
            <person name="Law L."/>
            <person name="Lindgens D."/>
            <person name="Martinez D.E."/>
            <person name="Peng J."/>
            <person name="Wigge P.A."/>
            <person name="Bertulat B."/>
            <person name="Guder C."/>
            <person name="Nakamura Y."/>
            <person name="Ozbek S."/>
            <person name="Watanabe H."/>
            <person name="Khalturin K."/>
            <person name="Hemmrich G."/>
            <person name="Franke A."/>
            <person name="Augustin R."/>
            <person name="Fraune S."/>
            <person name="Hayakawa E."/>
            <person name="Hayakawa S."/>
            <person name="Hirose M."/>
            <person name="Hwang J."/>
            <person name="Ikeo K."/>
            <person name="Nishimiya-Fujisawa C."/>
            <person name="Ogura A."/>
            <person name="Takahashi T."/>
            <person name="Steinmetz P.R."/>
            <person name="Zhang X."/>
            <person name="Aufschnaiter R."/>
            <person name="Eder M.K."/>
            <person name="Gorny A.K."/>
            <person name="Salvenmoser W."/>
            <person name="Heimberg A.M."/>
            <person name="Wheeler B.M."/>
            <person name="Peterson K.J."/>
            <person name="Boettger A."/>
            <person name="Tischler P."/>
            <person name="Wolf A."/>
            <person name="Gojobori T."/>
            <person name="Remington K.A."/>
            <person name="Strausberg R.L."/>
            <person name="Venter J."/>
            <person name="Technau U."/>
            <person name="Hobmayer B."/>
            <person name="Bosch T.C."/>
            <person name="Holstein T.W."/>
            <person name="Fujisawa T."/>
            <person name="Bode H.R."/>
            <person name="David C.N."/>
            <person name="Rokhsar D.S."/>
            <person name="Steele R.E."/>
        </authorList>
    </citation>
    <scope>NUCLEOTIDE SEQUENCE</scope>
</reference>
<organism evidence="1">
    <name type="scientific">Curvibacter symbiont subsp. Hydra magnipapillata</name>
    <dbReference type="NCBI Taxonomy" id="667019"/>
    <lineage>
        <taxon>Bacteria</taxon>
        <taxon>Pseudomonadati</taxon>
        <taxon>Pseudomonadota</taxon>
        <taxon>Betaproteobacteria</taxon>
        <taxon>Burkholderiales</taxon>
        <taxon>Comamonadaceae</taxon>
        <taxon>Curvibacter</taxon>
    </lineage>
</organism>
<protein>
    <submittedName>
        <fullName evidence="1">Uncharacterized protein</fullName>
    </submittedName>
</protein>
<dbReference type="EMBL" id="FN543104">
    <property type="protein sequence ID" value="CBA28046.1"/>
    <property type="molecule type" value="Genomic_DNA"/>
</dbReference>
<dbReference type="AlphaFoldDB" id="C9Y8T1"/>
<accession>C9Y8T1</accession>
<gene>
    <name evidence="1" type="ORF">Csp_A05320</name>
</gene>